<dbReference type="InterPro" id="IPR000719">
    <property type="entry name" value="Prot_kinase_dom"/>
</dbReference>
<gene>
    <name evidence="2" type="ORF">PG994_003361</name>
</gene>
<dbReference type="InterPro" id="IPR011009">
    <property type="entry name" value="Kinase-like_dom_sf"/>
</dbReference>
<accession>A0ABR1VXZ4</accession>
<dbReference type="SUPFAM" id="SSF56112">
    <property type="entry name" value="Protein kinase-like (PK-like)"/>
    <property type="match status" value="1"/>
</dbReference>
<dbReference type="EMBL" id="JAQQWL010000004">
    <property type="protein sequence ID" value="KAK8076089.1"/>
    <property type="molecule type" value="Genomic_DNA"/>
</dbReference>
<feature type="domain" description="Protein kinase" evidence="1">
    <location>
        <begin position="29"/>
        <end position="258"/>
    </location>
</feature>
<evidence type="ECO:0000313" key="3">
    <source>
        <dbReference type="Proteomes" id="UP001480595"/>
    </source>
</evidence>
<sequence>MGTAPASLMDLRIYEKSEVFSEEGNDLEFYCTKVVFKGVNDQFFYTTTRDRLTPDYVVDPSNLELVPIPMDNIWPPSDGFTRAPEPVPDNCYVKQPSLLRYGDSEASLALSASMVTEIRACEILKDRPHPNIASYLGCLIEDGKVRGLCFVKYTMTLTHRLRMPKPLDLHYCLQGIKEGVKHLHQQGLIHNDLNPANIMFDEDDNPIIIDFDSCKREGEELGLKGGTEGWTLHASQIAAPENDLYALERIEEHLAQFR</sequence>
<dbReference type="RefSeq" id="XP_066719048.1">
    <property type="nucleotide sequence ID" value="XM_066854770.1"/>
</dbReference>
<dbReference type="Pfam" id="PF00069">
    <property type="entry name" value="Pkinase"/>
    <property type="match status" value="1"/>
</dbReference>
<dbReference type="GeneID" id="92087833"/>
<protein>
    <recommendedName>
        <fullName evidence="1">Protein kinase domain-containing protein</fullName>
    </recommendedName>
</protein>
<keyword evidence="3" id="KW-1185">Reference proteome</keyword>
<name>A0ABR1VXZ4_9PEZI</name>
<organism evidence="2 3">
    <name type="scientific">Apiospora phragmitis</name>
    <dbReference type="NCBI Taxonomy" id="2905665"/>
    <lineage>
        <taxon>Eukaryota</taxon>
        <taxon>Fungi</taxon>
        <taxon>Dikarya</taxon>
        <taxon>Ascomycota</taxon>
        <taxon>Pezizomycotina</taxon>
        <taxon>Sordariomycetes</taxon>
        <taxon>Xylariomycetidae</taxon>
        <taxon>Amphisphaeriales</taxon>
        <taxon>Apiosporaceae</taxon>
        <taxon>Apiospora</taxon>
    </lineage>
</organism>
<proteinExistence type="predicted"/>
<dbReference type="Gene3D" id="1.10.510.10">
    <property type="entry name" value="Transferase(Phosphotransferase) domain 1"/>
    <property type="match status" value="1"/>
</dbReference>
<dbReference type="Proteomes" id="UP001480595">
    <property type="component" value="Unassembled WGS sequence"/>
</dbReference>
<comment type="caution">
    <text evidence="2">The sequence shown here is derived from an EMBL/GenBank/DDBJ whole genome shotgun (WGS) entry which is preliminary data.</text>
</comment>
<reference evidence="2 3" key="1">
    <citation type="submission" date="2023-01" db="EMBL/GenBank/DDBJ databases">
        <title>Analysis of 21 Apiospora genomes using comparative genomics revels a genus with tremendous synthesis potential of carbohydrate active enzymes and secondary metabolites.</title>
        <authorList>
            <person name="Sorensen T."/>
        </authorList>
    </citation>
    <scope>NUCLEOTIDE SEQUENCE [LARGE SCALE GENOMIC DNA]</scope>
    <source>
        <strain evidence="2 3">CBS 135458</strain>
    </source>
</reference>
<evidence type="ECO:0000313" key="2">
    <source>
        <dbReference type="EMBL" id="KAK8076089.1"/>
    </source>
</evidence>
<dbReference type="PROSITE" id="PS50011">
    <property type="entry name" value="PROTEIN_KINASE_DOM"/>
    <property type="match status" value="1"/>
</dbReference>
<evidence type="ECO:0000259" key="1">
    <source>
        <dbReference type="PROSITE" id="PS50011"/>
    </source>
</evidence>